<proteinExistence type="inferred from homology"/>
<dbReference type="InterPro" id="IPR037045">
    <property type="entry name" value="S8pro/Inhibitor_I9_sf"/>
</dbReference>
<evidence type="ECO:0000256" key="9">
    <source>
        <dbReference type="SAM" id="MobiDB-lite"/>
    </source>
</evidence>
<dbReference type="GO" id="GO:0046872">
    <property type="term" value="F:metal ion binding"/>
    <property type="evidence" value="ECO:0007669"/>
    <property type="project" value="UniProtKB-KW"/>
</dbReference>
<dbReference type="PROSITE" id="PS51892">
    <property type="entry name" value="SUBTILASE"/>
    <property type="match status" value="1"/>
</dbReference>
<comment type="caution">
    <text evidence="11">The sequence shown here is derived from an EMBL/GenBank/DDBJ whole genome shotgun (WGS) entry which is preliminary data.</text>
</comment>
<feature type="active site" description="Charge relay system" evidence="6 7">
    <location>
        <position position="334"/>
    </location>
</feature>
<protein>
    <recommendedName>
        <fullName evidence="10">Peptidase S8/S53 domain-containing protein</fullName>
    </recommendedName>
</protein>
<accession>A0A3E0WME3</accession>
<evidence type="ECO:0000256" key="8">
    <source>
        <dbReference type="RuleBase" id="RU003355"/>
    </source>
</evidence>
<dbReference type="InterPro" id="IPR023828">
    <property type="entry name" value="Peptidase_S8_Ser-AS"/>
</dbReference>
<dbReference type="OrthoDB" id="9790784at2"/>
<dbReference type="InterPro" id="IPR022398">
    <property type="entry name" value="Peptidase_S8_His-AS"/>
</dbReference>
<evidence type="ECO:0000256" key="3">
    <source>
        <dbReference type="ARBA" id="ARBA00022723"/>
    </source>
</evidence>
<feature type="region of interest" description="Disordered" evidence="9">
    <location>
        <begin position="1"/>
        <end position="26"/>
    </location>
</feature>
<feature type="active site" description="Charge relay system" evidence="6 7">
    <location>
        <position position="149"/>
    </location>
</feature>
<dbReference type="PROSITE" id="PS00136">
    <property type="entry name" value="SUBTILASE_ASP"/>
    <property type="match status" value="1"/>
</dbReference>
<dbReference type="InterPro" id="IPR023827">
    <property type="entry name" value="Peptidase_S8_Asp-AS"/>
</dbReference>
<dbReference type="AlphaFoldDB" id="A0A3E0WME3"/>
<gene>
    <name evidence="11" type="ORF">CAL65_17870</name>
</gene>
<evidence type="ECO:0000256" key="5">
    <source>
        <dbReference type="ARBA" id="ARBA00022825"/>
    </source>
</evidence>
<dbReference type="CDD" id="cd07477">
    <property type="entry name" value="Peptidases_S8_Subtilisin_subset"/>
    <property type="match status" value="1"/>
</dbReference>
<reference evidence="12" key="1">
    <citation type="submission" date="2017-05" db="EMBL/GenBank/DDBJ databases">
        <authorList>
            <person name="Sharma S."/>
            <person name="Sidhu C."/>
            <person name="Pinnaka A.K."/>
        </authorList>
    </citation>
    <scope>NUCLEOTIDE SEQUENCE [LARGE SCALE GENOMIC DNA]</scope>
    <source>
        <strain evidence="12">AK93</strain>
    </source>
</reference>
<evidence type="ECO:0000256" key="6">
    <source>
        <dbReference type="PIRSR" id="PIRSR615500-1"/>
    </source>
</evidence>
<dbReference type="Gene3D" id="3.30.70.80">
    <property type="entry name" value="Peptidase S8 propeptide/proteinase inhibitor I9"/>
    <property type="match status" value="1"/>
</dbReference>
<dbReference type="EMBL" id="NFZW01000022">
    <property type="protein sequence ID" value="RFA33237.1"/>
    <property type="molecule type" value="Genomic_DNA"/>
</dbReference>
<keyword evidence="5 7" id="KW-0720">Serine protease</keyword>
<dbReference type="PROSITE" id="PS00137">
    <property type="entry name" value="SUBTILASE_HIS"/>
    <property type="match status" value="1"/>
</dbReference>
<dbReference type="PANTHER" id="PTHR43806:SF11">
    <property type="entry name" value="CEREVISIN-RELATED"/>
    <property type="match status" value="1"/>
</dbReference>
<dbReference type="SUPFAM" id="SSF52743">
    <property type="entry name" value="Subtilisin-like"/>
    <property type="match status" value="1"/>
</dbReference>
<organism evidence="11 12">
    <name type="scientific">Alkalilimnicola ehrlichii</name>
    <dbReference type="NCBI Taxonomy" id="351052"/>
    <lineage>
        <taxon>Bacteria</taxon>
        <taxon>Pseudomonadati</taxon>
        <taxon>Pseudomonadota</taxon>
        <taxon>Gammaproteobacteria</taxon>
        <taxon>Chromatiales</taxon>
        <taxon>Ectothiorhodospiraceae</taxon>
        <taxon>Alkalilimnicola</taxon>
    </lineage>
</organism>
<evidence type="ECO:0000313" key="12">
    <source>
        <dbReference type="Proteomes" id="UP000256763"/>
    </source>
</evidence>
<dbReference type="RefSeq" id="WP_116303473.1">
    <property type="nucleotide sequence ID" value="NZ_NFZV01000022.1"/>
</dbReference>
<dbReference type="GO" id="GO:0004252">
    <property type="term" value="F:serine-type endopeptidase activity"/>
    <property type="evidence" value="ECO:0007669"/>
    <property type="project" value="UniProtKB-UniRule"/>
</dbReference>
<dbReference type="InterPro" id="IPR050131">
    <property type="entry name" value="Peptidase_S8_subtilisin-like"/>
</dbReference>
<sequence>MAERKKVLITFKPKDQRSEQSKDKREIVQDDVKARLEFVDVGALQRRDQLPTAVPPDRLALDINEYAAPIVAATLTDDEINALKANQNVAAVEEDGLCYAMPTRLEEALHYEEQSAQETETVPWGISRVKAPRAWECSRGKAVKVAVLDTGIDGDHPDLAANYRGGVSLVTDESQSMDYNGHGTHCAGTIAAALNGAGVVGVAPAAYLYAVKVLSRSGSGNWSYLIAGLEWCINNDIHIANMSLGGSSAPMALRAMCDLAWQRGVLLVGAAGNSAGPVESPARFDSVIAVSAIDSANTLASFSCRGPEVELCAPGVNVLSTLPEGQYGTLSGTSMACPHVAGAAAVALGAHRYTDNVTLRRLLAWTADNLGVPGRDDQFGFGRIDAERAACEFVVPPQIDGIP</sequence>
<keyword evidence="4 7" id="KW-0378">Hydrolase</keyword>
<keyword evidence="3" id="KW-0479">Metal-binding</keyword>
<evidence type="ECO:0000256" key="2">
    <source>
        <dbReference type="ARBA" id="ARBA00022670"/>
    </source>
</evidence>
<dbReference type="Proteomes" id="UP000256763">
    <property type="component" value="Unassembled WGS sequence"/>
</dbReference>
<dbReference type="Gene3D" id="3.40.50.200">
    <property type="entry name" value="Peptidase S8/S53 domain"/>
    <property type="match status" value="1"/>
</dbReference>
<dbReference type="PRINTS" id="PR00723">
    <property type="entry name" value="SUBTILISIN"/>
</dbReference>
<keyword evidence="2 7" id="KW-0645">Protease</keyword>
<feature type="domain" description="Peptidase S8/S53" evidence="10">
    <location>
        <begin position="140"/>
        <end position="382"/>
    </location>
</feature>
<dbReference type="GO" id="GO:0006508">
    <property type="term" value="P:proteolysis"/>
    <property type="evidence" value="ECO:0007669"/>
    <property type="project" value="UniProtKB-KW"/>
</dbReference>
<dbReference type="Pfam" id="PF00082">
    <property type="entry name" value="Peptidase_S8"/>
    <property type="match status" value="1"/>
</dbReference>
<comment type="similarity">
    <text evidence="1 7 8">Belongs to the peptidase S8 family.</text>
</comment>
<dbReference type="InterPro" id="IPR036852">
    <property type="entry name" value="Peptidase_S8/S53_dom_sf"/>
</dbReference>
<evidence type="ECO:0000313" key="11">
    <source>
        <dbReference type="EMBL" id="RFA33237.1"/>
    </source>
</evidence>
<evidence type="ECO:0000256" key="7">
    <source>
        <dbReference type="PROSITE-ProRule" id="PRU01240"/>
    </source>
</evidence>
<name>A0A3E0WME3_9GAMM</name>
<dbReference type="InterPro" id="IPR015500">
    <property type="entry name" value="Peptidase_S8_subtilisin-rel"/>
</dbReference>
<dbReference type="InterPro" id="IPR034202">
    <property type="entry name" value="Subtilisin_Carlsberg-like"/>
</dbReference>
<evidence type="ECO:0000256" key="1">
    <source>
        <dbReference type="ARBA" id="ARBA00011073"/>
    </source>
</evidence>
<dbReference type="InterPro" id="IPR000209">
    <property type="entry name" value="Peptidase_S8/S53_dom"/>
</dbReference>
<keyword evidence="12" id="KW-1185">Reference proteome</keyword>
<dbReference type="PANTHER" id="PTHR43806">
    <property type="entry name" value="PEPTIDASE S8"/>
    <property type="match status" value="1"/>
</dbReference>
<feature type="active site" description="Charge relay system" evidence="6 7">
    <location>
        <position position="182"/>
    </location>
</feature>
<evidence type="ECO:0000256" key="4">
    <source>
        <dbReference type="ARBA" id="ARBA00022801"/>
    </source>
</evidence>
<dbReference type="PROSITE" id="PS00138">
    <property type="entry name" value="SUBTILASE_SER"/>
    <property type="match status" value="1"/>
</dbReference>
<evidence type="ECO:0000259" key="10">
    <source>
        <dbReference type="Pfam" id="PF00082"/>
    </source>
</evidence>